<evidence type="ECO:0000313" key="3">
    <source>
        <dbReference type="Proteomes" id="UP001291623"/>
    </source>
</evidence>
<dbReference type="EMBL" id="JAVYJV010000008">
    <property type="protein sequence ID" value="KAK4364819.1"/>
    <property type="molecule type" value="Genomic_DNA"/>
</dbReference>
<sequence length="86" mass="9945">MGLKNQYLKQRRGSKRKKCGEKTEQESSSSSSLWVVTAYSYILRKAKAFYDWVSNGNKEEELWVENEVMLVDPYFSVPVLPPTPPN</sequence>
<evidence type="ECO:0000313" key="2">
    <source>
        <dbReference type="EMBL" id="KAK4364819.1"/>
    </source>
</evidence>
<gene>
    <name evidence="2" type="ORF">RND71_016177</name>
</gene>
<proteinExistence type="predicted"/>
<comment type="caution">
    <text evidence="2">The sequence shown here is derived from an EMBL/GenBank/DDBJ whole genome shotgun (WGS) entry which is preliminary data.</text>
</comment>
<accession>A0AAE1S836</accession>
<organism evidence="2 3">
    <name type="scientific">Anisodus tanguticus</name>
    <dbReference type="NCBI Taxonomy" id="243964"/>
    <lineage>
        <taxon>Eukaryota</taxon>
        <taxon>Viridiplantae</taxon>
        <taxon>Streptophyta</taxon>
        <taxon>Embryophyta</taxon>
        <taxon>Tracheophyta</taxon>
        <taxon>Spermatophyta</taxon>
        <taxon>Magnoliopsida</taxon>
        <taxon>eudicotyledons</taxon>
        <taxon>Gunneridae</taxon>
        <taxon>Pentapetalae</taxon>
        <taxon>asterids</taxon>
        <taxon>lamiids</taxon>
        <taxon>Solanales</taxon>
        <taxon>Solanaceae</taxon>
        <taxon>Solanoideae</taxon>
        <taxon>Hyoscyameae</taxon>
        <taxon>Anisodus</taxon>
    </lineage>
</organism>
<name>A0AAE1S836_9SOLA</name>
<evidence type="ECO:0000256" key="1">
    <source>
        <dbReference type="SAM" id="MobiDB-lite"/>
    </source>
</evidence>
<protein>
    <submittedName>
        <fullName evidence="2">Uncharacterized protein</fullName>
    </submittedName>
</protein>
<feature type="region of interest" description="Disordered" evidence="1">
    <location>
        <begin position="1"/>
        <end position="32"/>
    </location>
</feature>
<feature type="compositionally biased region" description="Basic residues" evidence="1">
    <location>
        <begin position="9"/>
        <end position="19"/>
    </location>
</feature>
<keyword evidence="3" id="KW-1185">Reference proteome</keyword>
<reference evidence="2" key="1">
    <citation type="submission" date="2023-12" db="EMBL/GenBank/DDBJ databases">
        <title>Genome assembly of Anisodus tanguticus.</title>
        <authorList>
            <person name="Wang Y.-J."/>
        </authorList>
    </citation>
    <scope>NUCLEOTIDE SEQUENCE</scope>
    <source>
        <strain evidence="2">KB-2021</strain>
        <tissue evidence="2">Leaf</tissue>
    </source>
</reference>
<dbReference type="AlphaFoldDB" id="A0AAE1S836"/>
<dbReference type="Proteomes" id="UP001291623">
    <property type="component" value="Unassembled WGS sequence"/>
</dbReference>